<dbReference type="Gramene" id="Mp3g05570.1">
    <property type="protein sequence ID" value="Mp3g05570.1.cds"/>
    <property type="gene ID" value="Mp3g05570"/>
</dbReference>
<protein>
    <recommendedName>
        <fullName evidence="4">Phytocyanin domain-containing protein</fullName>
    </recommendedName>
</protein>
<proteinExistence type="predicted"/>
<keyword evidence="2" id="KW-0186">Copper</keyword>
<dbReference type="InterPro" id="IPR028871">
    <property type="entry name" value="BlueCu_1_BS"/>
</dbReference>
<sequence length="207" mass="22118">MIVPEMLGGGERDCKLLLLAAAVLVGIISSLQVAVRAEVYNVGDGGGWTTDTNYTQWAAQYTFREGDTIVFLYSRGSHDVLRVNQRDFLTCSASTPIETDASGETAFQLRAGGYYFICGFPEHCRSQQRVYVKVLPAVTTLPHQTAGGNLPAYTQSAEGPTSAATGMVPTAAPSAAARPRLSTHSLIVLILTAMLSLTCFAPRLKSV</sequence>
<name>A0A2R6XPE1_MARPO</name>
<dbReference type="PANTHER" id="PTHR33021:SF537">
    <property type="entry name" value="UCLACYANIN 2"/>
    <property type="match status" value="1"/>
</dbReference>
<keyword evidence="1" id="KW-0479">Metal-binding</keyword>
<dbReference type="PROSITE" id="PS51485">
    <property type="entry name" value="PHYTOCYANIN"/>
    <property type="match status" value="1"/>
</dbReference>
<dbReference type="SUPFAM" id="SSF49503">
    <property type="entry name" value="Cupredoxins"/>
    <property type="match status" value="1"/>
</dbReference>
<dbReference type="GO" id="GO:0005886">
    <property type="term" value="C:plasma membrane"/>
    <property type="evidence" value="ECO:0000318"/>
    <property type="project" value="GO_Central"/>
</dbReference>
<gene>
    <name evidence="5" type="ORF">MARPO_0006s0030</name>
</gene>
<keyword evidence="3" id="KW-0325">Glycoprotein</keyword>
<evidence type="ECO:0000256" key="3">
    <source>
        <dbReference type="ARBA" id="ARBA00023180"/>
    </source>
</evidence>
<dbReference type="Gene3D" id="2.60.40.420">
    <property type="entry name" value="Cupredoxins - blue copper proteins"/>
    <property type="match status" value="1"/>
</dbReference>
<dbReference type="InterPro" id="IPR003245">
    <property type="entry name" value="Phytocyanin_dom"/>
</dbReference>
<evidence type="ECO:0000259" key="4">
    <source>
        <dbReference type="PROSITE" id="PS51485"/>
    </source>
</evidence>
<evidence type="ECO:0000313" key="5">
    <source>
        <dbReference type="EMBL" id="PTQ47984.1"/>
    </source>
</evidence>
<feature type="domain" description="Phytocyanin" evidence="4">
    <location>
        <begin position="38"/>
        <end position="136"/>
    </location>
</feature>
<dbReference type="EMBL" id="KZ772678">
    <property type="protein sequence ID" value="PTQ47984.1"/>
    <property type="molecule type" value="Genomic_DNA"/>
</dbReference>
<dbReference type="InterPro" id="IPR008972">
    <property type="entry name" value="Cupredoxin"/>
</dbReference>
<dbReference type="GO" id="GO:0046872">
    <property type="term" value="F:metal ion binding"/>
    <property type="evidence" value="ECO:0007669"/>
    <property type="project" value="UniProtKB-KW"/>
</dbReference>
<dbReference type="Pfam" id="PF02298">
    <property type="entry name" value="Cu_bind_like"/>
    <property type="match status" value="1"/>
</dbReference>
<reference evidence="6" key="1">
    <citation type="journal article" date="2017" name="Cell">
        <title>Insights into land plant evolution garnered from the Marchantia polymorpha genome.</title>
        <authorList>
            <person name="Bowman J.L."/>
            <person name="Kohchi T."/>
            <person name="Yamato K.T."/>
            <person name="Jenkins J."/>
            <person name="Shu S."/>
            <person name="Ishizaki K."/>
            <person name="Yamaoka S."/>
            <person name="Nishihama R."/>
            <person name="Nakamura Y."/>
            <person name="Berger F."/>
            <person name="Adam C."/>
            <person name="Aki S.S."/>
            <person name="Althoff F."/>
            <person name="Araki T."/>
            <person name="Arteaga-Vazquez M.A."/>
            <person name="Balasubrmanian S."/>
            <person name="Barry K."/>
            <person name="Bauer D."/>
            <person name="Boehm C.R."/>
            <person name="Briginshaw L."/>
            <person name="Caballero-Perez J."/>
            <person name="Catarino B."/>
            <person name="Chen F."/>
            <person name="Chiyoda S."/>
            <person name="Chovatia M."/>
            <person name="Davies K.M."/>
            <person name="Delmans M."/>
            <person name="Demura T."/>
            <person name="Dierschke T."/>
            <person name="Dolan L."/>
            <person name="Dorantes-Acosta A.E."/>
            <person name="Eklund D.M."/>
            <person name="Florent S.N."/>
            <person name="Flores-Sandoval E."/>
            <person name="Fujiyama A."/>
            <person name="Fukuzawa H."/>
            <person name="Galik B."/>
            <person name="Grimanelli D."/>
            <person name="Grimwood J."/>
            <person name="Grossniklaus U."/>
            <person name="Hamada T."/>
            <person name="Haseloff J."/>
            <person name="Hetherington A.J."/>
            <person name="Higo A."/>
            <person name="Hirakawa Y."/>
            <person name="Hundley H.N."/>
            <person name="Ikeda Y."/>
            <person name="Inoue K."/>
            <person name="Inoue S.I."/>
            <person name="Ishida S."/>
            <person name="Jia Q."/>
            <person name="Kakita M."/>
            <person name="Kanazawa T."/>
            <person name="Kawai Y."/>
            <person name="Kawashima T."/>
            <person name="Kennedy M."/>
            <person name="Kinose K."/>
            <person name="Kinoshita T."/>
            <person name="Kohara Y."/>
            <person name="Koide E."/>
            <person name="Komatsu K."/>
            <person name="Kopischke S."/>
            <person name="Kubo M."/>
            <person name="Kyozuka J."/>
            <person name="Lagercrantz U."/>
            <person name="Lin S.S."/>
            <person name="Lindquist E."/>
            <person name="Lipzen A.M."/>
            <person name="Lu C.W."/>
            <person name="De Luna E."/>
            <person name="Martienssen R.A."/>
            <person name="Minamino N."/>
            <person name="Mizutani M."/>
            <person name="Mizutani M."/>
            <person name="Mochizuki N."/>
            <person name="Monte I."/>
            <person name="Mosher R."/>
            <person name="Nagasaki H."/>
            <person name="Nakagami H."/>
            <person name="Naramoto S."/>
            <person name="Nishitani K."/>
            <person name="Ohtani M."/>
            <person name="Okamoto T."/>
            <person name="Okumura M."/>
            <person name="Phillips J."/>
            <person name="Pollak B."/>
            <person name="Reinders A."/>
            <person name="Rovekamp M."/>
            <person name="Sano R."/>
            <person name="Sawa S."/>
            <person name="Schmid M.W."/>
            <person name="Shirakawa M."/>
            <person name="Solano R."/>
            <person name="Spunde A."/>
            <person name="Suetsugu N."/>
            <person name="Sugano S."/>
            <person name="Sugiyama A."/>
            <person name="Sun R."/>
            <person name="Suzuki Y."/>
            <person name="Takenaka M."/>
            <person name="Takezawa D."/>
            <person name="Tomogane H."/>
            <person name="Tsuzuki M."/>
            <person name="Ueda T."/>
            <person name="Umeda M."/>
            <person name="Ward J.M."/>
            <person name="Watanabe Y."/>
            <person name="Yazaki K."/>
            <person name="Yokoyama R."/>
            <person name="Yoshitake Y."/>
            <person name="Yotsui I."/>
            <person name="Zachgo S."/>
            <person name="Schmutz J."/>
        </authorList>
    </citation>
    <scope>NUCLEOTIDE SEQUENCE [LARGE SCALE GENOMIC DNA]</scope>
    <source>
        <strain evidence="6">Tak-1</strain>
    </source>
</reference>
<evidence type="ECO:0000256" key="1">
    <source>
        <dbReference type="ARBA" id="ARBA00022723"/>
    </source>
</evidence>
<evidence type="ECO:0000313" key="6">
    <source>
        <dbReference type="Proteomes" id="UP000244005"/>
    </source>
</evidence>
<dbReference type="Proteomes" id="UP000244005">
    <property type="component" value="Unassembled WGS sequence"/>
</dbReference>
<dbReference type="GO" id="GO:0009055">
    <property type="term" value="F:electron transfer activity"/>
    <property type="evidence" value="ECO:0007669"/>
    <property type="project" value="InterPro"/>
</dbReference>
<dbReference type="OMA" id="YPNDEAG"/>
<organism evidence="5 6">
    <name type="scientific">Marchantia polymorpha</name>
    <name type="common">Common liverwort</name>
    <name type="synonym">Marchantia aquatica</name>
    <dbReference type="NCBI Taxonomy" id="3197"/>
    <lineage>
        <taxon>Eukaryota</taxon>
        <taxon>Viridiplantae</taxon>
        <taxon>Streptophyta</taxon>
        <taxon>Embryophyta</taxon>
        <taxon>Marchantiophyta</taxon>
        <taxon>Marchantiopsida</taxon>
        <taxon>Marchantiidae</taxon>
        <taxon>Marchantiales</taxon>
        <taxon>Marchantiaceae</taxon>
        <taxon>Marchantia</taxon>
    </lineage>
</organism>
<accession>A0A2R6XPE1</accession>
<evidence type="ECO:0000256" key="2">
    <source>
        <dbReference type="ARBA" id="ARBA00023008"/>
    </source>
</evidence>
<dbReference type="CDD" id="cd04216">
    <property type="entry name" value="Phytocyanin"/>
    <property type="match status" value="1"/>
</dbReference>
<dbReference type="PANTHER" id="PTHR33021">
    <property type="entry name" value="BLUE COPPER PROTEIN"/>
    <property type="match status" value="1"/>
</dbReference>
<dbReference type="AlphaFoldDB" id="A0A2R6XPE1"/>
<dbReference type="OrthoDB" id="2011645at2759"/>
<dbReference type="InterPro" id="IPR039391">
    <property type="entry name" value="Phytocyanin-like"/>
</dbReference>
<dbReference type="FunFam" id="2.60.40.420:FF:000003">
    <property type="entry name" value="Blue copper"/>
    <property type="match status" value="1"/>
</dbReference>
<keyword evidence="6" id="KW-1185">Reference proteome</keyword>
<dbReference type="PROSITE" id="PS00196">
    <property type="entry name" value="COPPER_BLUE"/>
    <property type="match status" value="1"/>
</dbReference>